<sequence length="157" mass="17562">MCAPAARPAFTPRAACGLLLYETAWAAEHAVQFMLKRHSFNWAEDSAPNHSVKITIWRSERQTMFSHKIMQSVSILDSSVQCAAATYARKRHGRVKTGNGQDDRILSPLAYLPPCCDVTHAPTHRLLIDFGIKQNNSTYSLTLYEDVPNSCVYYGVS</sequence>
<dbReference type="EMBL" id="CAJOBZ010000023">
    <property type="protein sequence ID" value="CAF4870696.1"/>
    <property type="molecule type" value="Genomic_DNA"/>
</dbReference>
<comment type="caution">
    <text evidence="1">The sequence shown here is derived from an EMBL/GenBank/DDBJ whole genome shotgun (WGS) entry which is preliminary data.</text>
</comment>
<dbReference type="AlphaFoldDB" id="A0A821TFG2"/>
<evidence type="ECO:0000313" key="2">
    <source>
        <dbReference type="Proteomes" id="UP000663880"/>
    </source>
</evidence>
<protein>
    <submittedName>
        <fullName evidence="1">Uncharacterized protein</fullName>
    </submittedName>
</protein>
<accession>A0A821TFG2</accession>
<organism evidence="1 2">
    <name type="scientific">Pieris macdunnoughi</name>
    <dbReference type="NCBI Taxonomy" id="345717"/>
    <lineage>
        <taxon>Eukaryota</taxon>
        <taxon>Metazoa</taxon>
        <taxon>Ecdysozoa</taxon>
        <taxon>Arthropoda</taxon>
        <taxon>Hexapoda</taxon>
        <taxon>Insecta</taxon>
        <taxon>Pterygota</taxon>
        <taxon>Neoptera</taxon>
        <taxon>Endopterygota</taxon>
        <taxon>Lepidoptera</taxon>
        <taxon>Glossata</taxon>
        <taxon>Ditrysia</taxon>
        <taxon>Papilionoidea</taxon>
        <taxon>Pieridae</taxon>
        <taxon>Pierinae</taxon>
        <taxon>Pieris</taxon>
    </lineage>
</organism>
<dbReference type="Proteomes" id="UP000663880">
    <property type="component" value="Unassembled WGS sequence"/>
</dbReference>
<proteinExistence type="predicted"/>
<keyword evidence="2" id="KW-1185">Reference proteome</keyword>
<name>A0A821TFG2_9NEOP</name>
<dbReference type="OrthoDB" id="7475786at2759"/>
<evidence type="ECO:0000313" key="1">
    <source>
        <dbReference type="EMBL" id="CAF4870696.1"/>
    </source>
</evidence>
<reference evidence="1" key="1">
    <citation type="submission" date="2021-02" db="EMBL/GenBank/DDBJ databases">
        <authorList>
            <person name="Steward A R."/>
        </authorList>
    </citation>
    <scope>NUCLEOTIDE SEQUENCE</scope>
</reference>
<gene>
    <name evidence="1" type="ORF">PMACD_LOCUS8737</name>
</gene>